<keyword evidence="1" id="KW-0812">Transmembrane</keyword>
<dbReference type="AlphaFoldDB" id="A0A382ZEC5"/>
<evidence type="ECO:0000313" key="2">
    <source>
        <dbReference type="EMBL" id="SVD93857.1"/>
    </source>
</evidence>
<evidence type="ECO:0000256" key="1">
    <source>
        <dbReference type="SAM" id="Phobius"/>
    </source>
</evidence>
<dbReference type="EMBL" id="UINC01183216">
    <property type="protein sequence ID" value="SVD93857.1"/>
    <property type="molecule type" value="Genomic_DNA"/>
</dbReference>
<keyword evidence="1" id="KW-0472">Membrane</keyword>
<reference evidence="2" key="1">
    <citation type="submission" date="2018-05" db="EMBL/GenBank/DDBJ databases">
        <authorList>
            <person name="Lanie J.A."/>
            <person name="Ng W.-L."/>
            <person name="Kazmierczak K.M."/>
            <person name="Andrzejewski T.M."/>
            <person name="Davidsen T.M."/>
            <person name="Wayne K.J."/>
            <person name="Tettelin H."/>
            <person name="Glass J.I."/>
            <person name="Rusch D."/>
            <person name="Podicherti R."/>
            <person name="Tsui H.-C.T."/>
            <person name="Winkler M.E."/>
        </authorList>
    </citation>
    <scope>NUCLEOTIDE SEQUENCE</scope>
</reference>
<organism evidence="2">
    <name type="scientific">marine metagenome</name>
    <dbReference type="NCBI Taxonomy" id="408172"/>
    <lineage>
        <taxon>unclassified sequences</taxon>
        <taxon>metagenomes</taxon>
        <taxon>ecological metagenomes</taxon>
    </lineage>
</organism>
<name>A0A382ZEC5_9ZZZZ</name>
<keyword evidence="1" id="KW-1133">Transmembrane helix</keyword>
<protein>
    <submittedName>
        <fullName evidence="2">Uncharacterized protein</fullName>
    </submittedName>
</protein>
<feature type="transmembrane region" description="Helical" evidence="1">
    <location>
        <begin position="20"/>
        <end position="42"/>
    </location>
</feature>
<accession>A0A382ZEC5</accession>
<gene>
    <name evidence="2" type="ORF">METZ01_LOCUS446711</name>
</gene>
<proteinExistence type="predicted"/>
<sequence>MSCNSYAFDTECTKETRSLLLVSLLCLSLAYQVLSLLLLIYWSPIAVWQKV</sequence>